<accession>A0AAE4G942</accession>
<gene>
    <name evidence="1" type="ORF">RJN63_11520</name>
</gene>
<protein>
    <submittedName>
        <fullName evidence="1">Uncharacterized protein</fullName>
    </submittedName>
</protein>
<name>A0AAE4G942_9BURK</name>
<reference evidence="1" key="1">
    <citation type="submission" date="2023-02" db="EMBL/GenBank/DDBJ databases">
        <title>Description of Herbaspirillum huttiense subsp. nephrolepsisexaltata and Herbaspirillum huttiense subsp. lycopersicon.</title>
        <authorList>
            <person name="Poudel M."/>
            <person name="Sharma A."/>
            <person name="Goss E."/>
            <person name="Tapia J.H."/>
            <person name="Harmon C.M."/>
            <person name="Jones J.B."/>
        </authorList>
    </citation>
    <scope>NUCLEOTIDE SEQUENCE</scope>
    <source>
        <strain evidence="1">NC40101</strain>
    </source>
</reference>
<proteinExistence type="predicted"/>
<comment type="caution">
    <text evidence="1">The sequence shown here is derived from an EMBL/GenBank/DDBJ whole genome shotgun (WGS) entry which is preliminary data.</text>
</comment>
<evidence type="ECO:0000313" key="1">
    <source>
        <dbReference type="EMBL" id="MDT0337460.1"/>
    </source>
</evidence>
<dbReference type="RefSeq" id="WP_284076928.1">
    <property type="nucleotide sequence ID" value="NZ_JAVLSM010000007.1"/>
</dbReference>
<organism evidence="1">
    <name type="scientific">Herbaspirillum huttiense subsp. nephrolepidis</name>
    <dbReference type="NCBI Taxonomy" id="3075126"/>
    <lineage>
        <taxon>Bacteria</taxon>
        <taxon>Pseudomonadati</taxon>
        <taxon>Pseudomonadota</taxon>
        <taxon>Betaproteobacteria</taxon>
        <taxon>Burkholderiales</taxon>
        <taxon>Oxalobacteraceae</taxon>
        <taxon>Herbaspirillum</taxon>
    </lineage>
</organism>
<dbReference type="AlphaFoldDB" id="A0AAE4G942"/>
<sequence>MIDKSKISAVITLAKRTNKTAPAAMSLSGPAGKRVVVSAAKRVIKTHSEVIKALAKR</sequence>
<dbReference type="EMBL" id="JAVRAA010000005">
    <property type="protein sequence ID" value="MDT0337460.1"/>
    <property type="molecule type" value="Genomic_DNA"/>
</dbReference>